<dbReference type="NCBIfam" id="TIGR00670">
    <property type="entry name" value="asp_carb_tr"/>
    <property type="match status" value="1"/>
</dbReference>
<evidence type="ECO:0000313" key="10">
    <source>
        <dbReference type="EMBL" id="ADI21762.1"/>
    </source>
</evidence>
<feature type="binding site" evidence="7">
    <location>
        <position position="151"/>
    </location>
    <ligand>
        <name>carbamoyl phosphate</name>
        <dbReference type="ChEBI" id="CHEBI:58228"/>
    </ligand>
</feature>
<evidence type="ECO:0000256" key="1">
    <source>
        <dbReference type="ARBA" id="ARBA00004852"/>
    </source>
</evidence>
<feature type="binding site" evidence="7">
    <location>
        <position position="121"/>
    </location>
    <ligand>
        <name>carbamoyl phosphate</name>
        <dbReference type="ChEBI" id="CHEBI:58228"/>
    </ligand>
</feature>
<dbReference type="PANTHER" id="PTHR45753">
    <property type="entry name" value="ORNITHINE CARBAMOYLTRANSFERASE, MITOCHONDRIAL"/>
    <property type="match status" value="1"/>
</dbReference>
<dbReference type="GO" id="GO:0016597">
    <property type="term" value="F:amino acid binding"/>
    <property type="evidence" value="ECO:0007669"/>
    <property type="project" value="InterPro"/>
</dbReference>
<dbReference type="GO" id="GO:0044205">
    <property type="term" value="P:'de novo' UMP biosynthetic process"/>
    <property type="evidence" value="ECO:0007669"/>
    <property type="project" value="UniProtKB-UniRule"/>
</dbReference>
<feature type="binding site" evidence="7">
    <location>
        <position position="282"/>
    </location>
    <ligand>
        <name>carbamoyl phosphate</name>
        <dbReference type="ChEBI" id="CHEBI:58228"/>
    </ligand>
</feature>
<comment type="pathway">
    <text evidence="1 7">Pyrimidine metabolism; UMP biosynthesis via de novo pathway; (S)-dihydroorotate from bicarbonate: step 2/3.</text>
</comment>
<comment type="function">
    <text evidence="5 7">Catalyzes the condensation of carbamoyl phosphate and aspartate to form carbamoyl aspartate and inorganic phosphate, the committed step in the de novo pyrimidine nucleotide biosynthesis pathway.</text>
</comment>
<comment type="similarity">
    <text evidence="2 7">Belongs to the aspartate/ornithine carbamoyltransferase superfamily. ATCase family.</text>
</comment>
<dbReference type="EC" id="2.1.3.2" evidence="7"/>
<feature type="binding site" evidence="7">
    <location>
        <position position="239"/>
    </location>
    <ligand>
        <name>L-aspartate</name>
        <dbReference type="ChEBI" id="CHEBI:29991"/>
    </ligand>
</feature>
<dbReference type="InterPro" id="IPR006132">
    <property type="entry name" value="Asp/Orn_carbamoyltranf_P-bd"/>
</dbReference>
<feature type="binding site" evidence="7">
    <location>
        <position position="71"/>
    </location>
    <ligand>
        <name>carbamoyl phosphate</name>
        <dbReference type="ChEBI" id="CHEBI:58228"/>
    </ligand>
</feature>
<gene>
    <name evidence="7" type="primary">pyrB</name>
</gene>
<dbReference type="GO" id="GO:0005829">
    <property type="term" value="C:cytosol"/>
    <property type="evidence" value="ECO:0007669"/>
    <property type="project" value="TreeGrafter"/>
</dbReference>
<comment type="catalytic activity">
    <reaction evidence="6 7">
        <text>carbamoyl phosphate + L-aspartate = N-carbamoyl-L-aspartate + phosphate + H(+)</text>
        <dbReference type="Rhea" id="RHEA:20013"/>
        <dbReference type="ChEBI" id="CHEBI:15378"/>
        <dbReference type="ChEBI" id="CHEBI:29991"/>
        <dbReference type="ChEBI" id="CHEBI:32814"/>
        <dbReference type="ChEBI" id="CHEBI:43474"/>
        <dbReference type="ChEBI" id="CHEBI:58228"/>
        <dbReference type="EC" id="2.1.3.2"/>
    </reaction>
</comment>
<feature type="binding site" evidence="7">
    <location>
        <position position="281"/>
    </location>
    <ligand>
        <name>carbamoyl phosphate</name>
        <dbReference type="ChEBI" id="CHEBI:58228"/>
    </ligand>
</feature>
<dbReference type="InterPro" id="IPR006131">
    <property type="entry name" value="Asp_carbamoyltransf_Asp/Orn-bd"/>
</dbReference>
<dbReference type="InterPro" id="IPR002082">
    <property type="entry name" value="Asp_carbamoyltransf"/>
</dbReference>
<dbReference type="PRINTS" id="PR00101">
    <property type="entry name" value="ATCASE"/>
</dbReference>
<feature type="domain" description="Aspartate/ornithine carbamoyltransferase Asp/Orn-binding" evidence="8">
    <location>
        <begin position="171"/>
        <end position="317"/>
    </location>
</feature>
<protein>
    <recommendedName>
        <fullName evidence="7">Aspartate carbamoyltransferase</fullName>
        <ecNumber evidence="7">2.1.3.2</ecNumber>
    </recommendedName>
    <alternativeName>
        <fullName evidence="7">Aspartate transcarbamylase</fullName>
        <shortName evidence="7">ATCase</shortName>
    </alternativeName>
</protein>
<comment type="subunit">
    <text evidence="7">Heterododecamer (2C3:3R2) of six catalytic PyrB chains organized as two trimers (C3), and six regulatory PyrI chains organized as three dimers (R2).</text>
</comment>
<feature type="binding site" evidence="7">
    <location>
        <position position="72"/>
    </location>
    <ligand>
        <name>carbamoyl phosphate</name>
        <dbReference type="ChEBI" id="CHEBI:58228"/>
    </ligand>
</feature>
<evidence type="ECO:0000256" key="2">
    <source>
        <dbReference type="ARBA" id="ARBA00008896"/>
    </source>
</evidence>
<evidence type="ECO:0000259" key="9">
    <source>
        <dbReference type="Pfam" id="PF02729"/>
    </source>
</evidence>
<dbReference type="UniPathway" id="UPA00070">
    <property type="reaction ID" value="UER00116"/>
</dbReference>
<organism evidence="10">
    <name type="scientific">uncultured gamma proteobacterium HF0130_22O14</name>
    <dbReference type="NCBI Taxonomy" id="723567"/>
    <lineage>
        <taxon>Bacteria</taxon>
        <taxon>Pseudomonadati</taxon>
        <taxon>Pseudomonadota</taxon>
        <taxon>Gammaproteobacteria</taxon>
        <taxon>environmental samples</taxon>
    </lineage>
</organism>
<evidence type="ECO:0000256" key="5">
    <source>
        <dbReference type="ARBA" id="ARBA00043884"/>
    </source>
</evidence>
<dbReference type="PROSITE" id="PS00097">
    <property type="entry name" value="CARBAMOYLTRANSFERASE"/>
    <property type="match status" value="1"/>
</dbReference>
<dbReference type="PRINTS" id="PR00100">
    <property type="entry name" value="AOTCASE"/>
</dbReference>
<dbReference type="NCBIfam" id="NF002032">
    <property type="entry name" value="PRK00856.1"/>
    <property type="match status" value="1"/>
</dbReference>
<dbReference type="HAMAP" id="MF_00001">
    <property type="entry name" value="Asp_carb_tr"/>
    <property type="match status" value="1"/>
</dbReference>
<feature type="binding site" evidence="7">
    <location>
        <position position="154"/>
    </location>
    <ligand>
        <name>carbamoyl phosphate</name>
        <dbReference type="ChEBI" id="CHEBI:58228"/>
    </ligand>
</feature>
<dbReference type="PANTHER" id="PTHR45753:SF6">
    <property type="entry name" value="ASPARTATE CARBAMOYLTRANSFERASE"/>
    <property type="match status" value="1"/>
</dbReference>
<evidence type="ECO:0000256" key="4">
    <source>
        <dbReference type="ARBA" id="ARBA00022975"/>
    </source>
</evidence>
<dbReference type="Gene3D" id="3.40.50.1370">
    <property type="entry name" value="Aspartate/ornithine carbamoyltransferase"/>
    <property type="match status" value="2"/>
</dbReference>
<keyword evidence="4 7" id="KW-0665">Pyrimidine biosynthesis</keyword>
<name>E7C2T8_9GAMM</name>
<feature type="domain" description="Aspartate/ornithine carbamoyltransferase carbamoyl-P binding" evidence="9">
    <location>
        <begin position="20"/>
        <end position="164"/>
    </location>
</feature>
<feature type="binding site" evidence="7">
    <location>
        <position position="99"/>
    </location>
    <ligand>
        <name>L-aspartate</name>
        <dbReference type="ChEBI" id="CHEBI:29991"/>
    </ligand>
</feature>
<dbReference type="GO" id="GO:0006207">
    <property type="term" value="P:'de novo' pyrimidine nucleobase biosynthetic process"/>
    <property type="evidence" value="ECO:0007669"/>
    <property type="project" value="InterPro"/>
</dbReference>
<dbReference type="EMBL" id="GU567965">
    <property type="protein sequence ID" value="ADI21762.1"/>
    <property type="molecule type" value="Genomic_DNA"/>
</dbReference>
<sequence length="322" mass="35588">MDEPEVNDGLINDSKEAQLKNLLYLKDLHKDEIIQLLDQSDHFLKSNQPHEFVELLKNQSIASLFFEPSTRTSASFQLAAKRLGAETIMIDEKTSSATKGESVLDTIKNLEAMGVRGFIIRTGDKNLFAPLIDNVGSNTSLISAGEASISHPTQGLLDLLTIRQQKSSFDDLKVVIMGDISHSRVARSLTEGLNILNAANITLISPEEFKPNMANFPNTDFEKDPNKGLSDADVVVALRVQKERIESCENDLSLDQYSKIYQLSQDKLELCKPDAIVMHPGPMNRGVEISNEVADGKQSVILKQVENGVAIRMAVLTEILKQ</sequence>
<reference evidence="10" key="1">
    <citation type="submission" date="2010-01" db="EMBL/GenBank/DDBJ databases">
        <title>Genome fragments of uncultured bacteria from the North Pacific subtropical Gyre.</title>
        <authorList>
            <person name="Pham V.D."/>
            <person name="Delong E.F."/>
        </authorList>
    </citation>
    <scope>NUCLEOTIDE SEQUENCE</scope>
</reference>
<evidence type="ECO:0000256" key="6">
    <source>
        <dbReference type="ARBA" id="ARBA00048859"/>
    </source>
</evidence>
<dbReference type="SUPFAM" id="SSF53671">
    <property type="entry name" value="Aspartate/ornithine carbamoyltransferase"/>
    <property type="match status" value="1"/>
</dbReference>
<dbReference type="InterPro" id="IPR006130">
    <property type="entry name" value="Asp/Orn_carbamoylTrfase"/>
</dbReference>
<dbReference type="GO" id="GO:0004070">
    <property type="term" value="F:aspartate carbamoyltransferase activity"/>
    <property type="evidence" value="ECO:0007669"/>
    <property type="project" value="UniProtKB-UniRule"/>
</dbReference>
<dbReference type="AlphaFoldDB" id="E7C2T8"/>
<keyword evidence="3 7" id="KW-0808">Transferase</keyword>
<dbReference type="Pfam" id="PF02729">
    <property type="entry name" value="OTCace_N"/>
    <property type="match status" value="1"/>
</dbReference>
<accession>E7C2T8</accession>
<proteinExistence type="inferred from homology"/>
<dbReference type="GO" id="GO:0006520">
    <property type="term" value="P:amino acid metabolic process"/>
    <property type="evidence" value="ECO:0007669"/>
    <property type="project" value="InterPro"/>
</dbReference>
<evidence type="ECO:0000256" key="7">
    <source>
        <dbReference type="HAMAP-Rule" id="MF_00001"/>
    </source>
</evidence>
<dbReference type="InterPro" id="IPR036901">
    <property type="entry name" value="Asp/Orn_carbamoylTrfase_sf"/>
</dbReference>
<evidence type="ECO:0000259" key="8">
    <source>
        <dbReference type="Pfam" id="PF00185"/>
    </source>
</evidence>
<dbReference type="Pfam" id="PF00185">
    <property type="entry name" value="OTCace"/>
    <property type="match status" value="1"/>
</dbReference>
<feature type="binding site" evidence="7">
    <location>
        <position position="184"/>
    </location>
    <ligand>
        <name>L-aspartate</name>
        <dbReference type="ChEBI" id="CHEBI:29991"/>
    </ligand>
</feature>
<evidence type="ECO:0000256" key="3">
    <source>
        <dbReference type="ARBA" id="ARBA00022679"/>
    </source>
</evidence>